<sequence length="159" mass="18165">MSHRGTELRKLDIQVHALRTDWRPWNHPDSFAFQLHLLNPRQKFLLFANRNLQVLIFFLAPFPISRSPFFSRQPACMHLPPDRFRFLGPNHAVNRIATGKHASPHCVGEKVQLSESLTKDPSLIRTESILTDPASHSPGRDGVFLPCLLHVWDETDSSA</sequence>
<proteinExistence type="predicted"/>
<keyword evidence="2" id="KW-1185">Reference proteome</keyword>
<accession>A0AAE0ZZG0</accession>
<gene>
    <name evidence="1" type="ORF">RRG08_014071</name>
</gene>
<protein>
    <submittedName>
        <fullName evidence="1">Uncharacterized protein</fullName>
    </submittedName>
</protein>
<dbReference type="EMBL" id="JAWDGP010002956">
    <property type="protein sequence ID" value="KAK3778444.1"/>
    <property type="molecule type" value="Genomic_DNA"/>
</dbReference>
<comment type="caution">
    <text evidence="1">The sequence shown here is derived from an EMBL/GenBank/DDBJ whole genome shotgun (WGS) entry which is preliminary data.</text>
</comment>
<name>A0AAE0ZZG0_9GAST</name>
<reference evidence="1" key="1">
    <citation type="journal article" date="2023" name="G3 (Bethesda)">
        <title>A reference genome for the long-term kleptoplast-retaining sea slug Elysia crispata morphotype clarki.</title>
        <authorList>
            <person name="Eastman K.E."/>
            <person name="Pendleton A.L."/>
            <person name="Shaikh M.A."/>
            <person name="Suttiyut T."/>
            <person name="Ogas R."/>
            <person name="Tomko P."/>
            <person name="Gavelis G."/>
            <person name="Widhalm J.R."/>
            <person name="Wisecaver J.H."/>
        </authorList>
    </citation>
    <scope>NUCLEOTIDE SEQUENCE</scope>
    <source>
        <strain evidence="1">ECLA1</strain>
    </source>
</reference>
<evidence type="ECO:0000313" key="1">
    <source>
        <dbReference type="EMBL" id="KAK3778444.1"/>
    </source>
</evidence>
<organism evidence="1 2">
    <name type="scientific">Elysia crispata</name>
    <name type="common">lettuce slug</name>
    <dbReference type="NCBI Taxonomy" id="231223"/>
    <lineage>
        <taxon>Eukaryota</taxon>
        <taxon>Metazoa</taxon>
        <taxon>Spiralia</taxon>
        <taxon>Lophotrochozoa</taxon>
        <taxon>Mollusca</taxon>
        <taxon>Gastropoda</taxon>
        <taxon>Heterobranchia</taxon>
        <taxon>Euthyneura</taxon>
        <taxon>Panpulmonata</taxon>
        <taxon>Sacoglossa</taxon>
        <taxon>Placobranchoidea</taxon>
        <taxon>Plakobranchidae</taxon>
        <taxon>Elysia</taxon>
    </lineage>
</organism>
<evidence type="ECO:0000313" key="2">
    <source>
        <dbReference type="Proteomes" id="UP001283361"/>
    </source>
</evidence>
<dbReference type="AlphaFoldDB" id="A0AAE0ZZG0"/>
<dbReference type="Proteomes" id="UP001283361">
    <property type="component" value="Unassembled WGS sequence"/>
</dbReference>